<feature type="transmembrane region" description="Helical" evidence="7">
    <location>
        <begin position="192"/>
        <end position="211"/>
    </location>
</feature>
<evidence type="ECO:0000256" key="3">
    <source>
        <dbReference type="ARBA" id="ARBA00022475"/>
    </source>
</evidence>
<dbReference type="SUPFAM" id="SSF103473">
    <property type="entry name" value="MFS general substrate transporter"/>
    <property type="match status" value="1"/>
</dbReference>
<feature type="domain" description="Major facilitator superfamily (MFS) profile" evidence="8">
    <location>
        <begin position="23"/>
        <end position="451"/>
    </location>
</feature>
<feature type="transmembrane region" description="Helical" evidence="7">
    <location>
        <begin position="23"/>
        <end position="43"/>
    </location>
</feature>
<feature type="transmembrane region" description="Helical" evidence="7">
    <location>
        <begin position="291"/>
        <end position="315"/>
    </location>
</feature>
<protein>
    <submittedName>
        <fullName evidence="9">MFS transporter</fullName>
    </submittedName>
</protein>
<comment type="subcellular location">
    <subcellularLocation>
        <location evidence="1">Cell inner membrane</location>
        <topology evidence="1">Multi-pass membrane protein</topology>
    </subcellularLocation>
</comment>
<feature type="transmembrane region" description="Helical" evidence="7">
    <location>
        <begin position="251"/>
        <end position="271"/>
    </location>
</feature>
<feature type="transmembrane region" description="Helical" evidence="7">
    <location>
        <begin position="159"/>
        <end position="186"/>
    </location>
</feature>
<dbReference type="GO" id="GO:0005886">
    <property type="term" value="C:plasma membrane"/>
    <property type="evidence" value="ECO:0007669"/>
    <property type="project" value="UniProtKB-SubCell"/>
</dbReference>
<proteinExistence type="predicted"/>
<evidence type="ECO:0000256" key="6">
    <source>
        <dbReference type="ARBA" id="ARBA00023136"/>
    </source>
</evidence>
<organism evidence="9">
    <name type="scientific">Candidatus Tisiphia endosymbiont of Sergentomyia squamirostris</name>
    <dbReference type="NCBI Taxonomy" id="3113639"/>
    <lineage>
        <taxon>Bacteria</taxon>
        <taxon>Pseudomonadati</taxon>
        <taxon>Pseudomonadota</taxon>
        <taxon>Alphaproteobacteria</taxon>
        <taxon>Rickettsiales</taxon>
        <taxon>Rickettsiaceae</taxon>
        <taxon>Rickettsieae</taxon>
        <taxon>Candidatus Tisiphia</taxon>
    </lineage>
</organism>
<dbReference type="InterPro" id="IPR011701">
    <property type="entry name" value="MFS"/>
</dbReference>
<feature type="transmembrane region" description="Helical" evidence="7">
    <location>
        <begin position="322"/>
        <end position="341"/>
    </location>
</feature>
<dbReference type="InterPro" id="IPR036259">
    <property type="entry name" value="MFS_trans_sf"/>
</dbReference>
<evidence type="ECO:0000256" key="2">
    <source>
        <dbReference type="ARBA" id="ARBA00022448"/>
    </source>
</evidence>
<feature type="transmembrane region" description="Helical" evidence="7">
    <location>
        <begin position="94"/>
        <end position="113"/>
    </location>
</feature>
<name>A0AAT9GAG6_9RICK</name>
<dbReference type="PROSITE" id="PS50850">
    <property type="entry name" value="MFS"/>
    <property type="match status" value="1"/>
</dbReference>
<evidence type="ECO:0000256" key="5">
    <source>
        <dbReference type="ARBA" id="ARBA00022989"/>
    </source>
</evidence>
<dbReference type="EMBL" id="AP029170">
    <property type="protein sequence ID" value="BFD46848.1"/>
    <property type="molecule type" value="Genomic_DNA"/>
</dbReference>
<keyword evidence="3" id="KW-1003">Cell membrane</keyword>
<feature type="transmembrane region" description="Helical" evidence="7">
    <location>
        <begin position="63"/>
        <end position="87"/>
    </location>
</feature>
<dbReference type="Gene3D" id="1.20.1250.20">
    <property type="entry name" value="MFS general substrate transporter like domains"/>
    <property type="match status" value="1"/>
</dbReference>
<dbReference type="PANTHER" id="PTHR43045">
    <property type="entry name" value="SHIKIMATE TRANSPORTER"/>
    <property type="match status" value="1"/>
</dbReference>
<accession>A0AAT9GAG6</accession>
<feature type="transmembrane region" description="Helical" evidence="7">
    <location>
        <begin position="347"/>
        <end position="368"/>
    </location>
</feature>
<evidence type="ECO:0000256" key="1">
    <source>
        <dbReference type="ARBA" id="ARBA00004429"/>
    </source>
</evidence>
<evidence type="ECO:0000256" key="7">
    <source>
        <dbReference type="SAM" id="Phobius"/>
    </source>
</evidence>
<dbReference type="GO" id="GO:0022857">
    <property type="term" value="F:transmembrane transporter activity"/>
    <property type="evidence" value="ECO:0007669"/>
    <property type="project" value="InterPro"/>
</dbReference>
<dbReference type="PANTHER" id="PTHR43045:SF1">
    <property type="entry name" value="SHIKIMATE TRANSPORTER"/>
    <property type="match status" value="1"/>
</dbReference>
<keyword evidence="2" id="KW-0813">Transport</keyword>
<dbReference type="Pfam" id="PF07690">
    <property type="entry name" value="MFS_1"/>
    <property type="match status" value="1"/>
</dbReference>
<reference evidence="9" key="1">
    <citation type="submission" date="2024-01" db="EMBL/GenBank/DDBJ databases">
        <title>Sequencing the genomes of a sandfly, Sergentomyia squamirostris, and its two endosymbionts.</title>
        <authorList>
            <person name="Itokawa K."/>
            <person name="Sanjoba C."/>
        </authorList>
    </citation>
    <scope>NUCLEOTIDE SEQUENCE</scope>
    <source>
        <strain evidence="9">RiSSQ</strain>
    </source>
</reference>
<gene>
    <name evidence="9" type="ORF">DMENIID0002_14940</name>
</gene>
<keyword evidence="6 7" id="KW-0472">Membrane</keyword>
<dbReference type="AlphaFoldDB" id="A0AAT9GAG6"/>
<feature type="transmembrane region" description="Helical" evidence="7">
    <location>
        <begin position="380"/>
        <end position="404"/>
    </location>
</feature>
<feature type="transmembrane region" description="Helical" evidence="7">
    <location>
        <begin position="410"/>
        <end position="430"/>
    </location>
</feature>
<keyword evidence="4 7" id="KW-0812">Transmembrane</keyword>
<evidence type="ECO:0000256" key="4">
    <source>
        <dbReference type="ARBA" id="ARBA00022692"/>
    </source>
</evidence>
<evidence type="ECO:0000259" key="8">
    <source>
        <dbReference type="PROSITE" id="PS50850"/>
    </source>
</evidence>
<dbReference type="InterPro" id="IPR020846">
    <property type="entry name" value="MFS_dom"/>
</dbReference>
<sequence>MNRLIQVDEVSPQTHLTREQKEAVGLLSIGTFLEYFDLMLYIHMAVILNELFFPKYDPHAAQLLSAFTFCTTYLLRPIGTLIFGWIGDTIGRKVTVIITTFMMAFSCIIIASLPAYAEIGITAAVVVSICRIMQGMSSMGERIGAELYLTETIKRPQQYMSVALISFFAVLGATFALGVAFISTSYNFNWRYAFWFGALVALVGSLARTTLRETPEFADAKRRMKMIFADINENSSILEKNPIWTEKVNKVTALSLFLIFCAWPVCFYLTFIHCGEILRNNFGYTAEQVIYQNFFVSIVEMLGNLSLIYLGYYVYPLIILKIRMVIFWVLILVCLYLLSHARTPFDIFLFQAFIILIIPGLTPAHSILFTYFPVFKRFTYVSFLCAISNTIMYIITSFGFIYLTKYLGNYGLLIIIIPVMIGYSFGIFHFEKLEKAAGNYPKKKKWFLLMN</sequence>
<keyword evidence="5 7" id="KW-1133">Transmembrane helix</keyword>
<evidence type="ECO:0000313" key="9">
    <source>
        <dbReference type="EMBL" id="BFD46848.1"/>
    </source>
</evidence>